<dbReference type="GO" id="GO:0006281">
    <property type="term" value="P:DNA repair"/>
    <property type="evidence" value="ECO:0007669"/>
    <property type="project" value="UniProtKB-KW"/>
</dbReference>
<keyword evidence="3" id="KW-0234">DNA repair</keyword>
<dbReference type="GO" id="GO:0009432">
    <property type="term" value="P:SOS response"/>
    <property type="evidence" value="ECO:0007669"/>
    <property type="project" value="TreeGrafter"/>
</dbReference>
<dbReference type="OrthoDB" id="9808813at2"/>
<dbReference type="Pfam" id="PF11799">
    <property type="entry name" value="IMS_C"/>
    <property type="match status" value="1"/>
</dbReference>
<feature type="domain" description="UmuC" evidence="4">
    <location>
        <begin position="12"/>
        <end position="201"/>
    </location>
</feature>
<dbReference type="SUPFAM" id="SSF56672">
    <property type="entry name" value="DNA/RNA polymerases"/>
    <property type="match status" value="1"/>
</dbReference>
<evidence type="ECO:0000256" key="1">
    <source>
        <dbReference type="ARBA" id="ARBA00010945"/>
    </source>
</evidence>
<dbReference type="PANTHER" id="PTHR11076:SF35">
    <property type="entry name" value="DNA REPAIR PROTEIN HOMOLOG YOBH"/>
    <property type="match status" value="1"/>
</dbReference>
<dbReference type="EMBL" id="SCWB01000001">
    <property type="protein sequence ID" value="TDM13300.1"/>
    <property type="molecule type" value="Genomic_DNA"/>
</dbReference>
<dbReference type="InterPro" id="IPR017961">
    <property type="entry name" value="DNA_pol_Y-fam_little_finger"/>
</dbReference>
<evidence type="ECO:0000313" key="5">
    <source>
        <dbReference type="EMBL" id="TDM13300.1"/>
    </source>
</evidence>
<dbReference type="Gene3D" id="1.10.150.20">
    <property type="entry name" value="5' to 3' exonuclease, C-terminal subdomain"/>
    <property type="match status" value="1"/>
</dbReference>
<dbReference type="GO" id="GO:0042276">
    <property type="term" value="P:error-prone translesion synthesis"/>
    <property type="evidence" value="ECO:0007669"/>
    <property type="project" value="TreeGrafter"/>
</dbReference>
<dbReference type="AlphaFoldDB" id="A0A4R6BYF9"/>
<dbReference type="InterPro" id="IPR043502">
    <property type="entry name" value="DNA/RNA_pol_sf"/>
</dbReference>
<protein>
    <submittedName>
        <fullName evidence="5">Y-family DNA polymerase</fullName>
    </submittedName>
</protein>
<organism evidence="5 6">
    <name type="scientific">Macrococcus lamae</name>
    <dbReference type="NCBI Taxonomy" id="198484"/>
    <lineage>
        <taxon>Bacteria</taxon>
        <taxon>Bacillati</taxon>
        <taxon>Bacillota</taxon>
        <taxon>Bacilli</taxon>
        <taxon>Bacillales</taxon>
        <taxon>Staphylococcaceae</taxon>
        <taxon>Macrococcus</taxon>
    </lineage>
</organism>
<comment type="caution">
    <text evidence="5">The sequence shown here is derived from an EMBL/GenBank/DDBJ whole genome shotgun (WGS) entry which is preliminary data.</text>
</comment>
<comment type="similarity">
    <text evidence="1">Belongs to the DNA polymerase type-Y family.</text>
</comment>
<dbReference type="InterPro" id="IPR050116">
    <property type="entry name" value="DNA_polymerase-Y"/>
</dbReference>
<evidence type="ECO:0000256" key="2">
    <source>
        <dbReference type="ARBA" id="ARBA00022763"/>
    </source>
</evidence>
<dbReference type="InterPro" id="IPR036775">
    <property type="entry name" value="DNA_pol_Y-fam_lit_finger_sf"/>
</dbReference>
<dbReference type="Proteomes" id="UP000294802">
    <property type="component" value="Unassembled WGS sequence"/>
</dbReference>
<dbReference type="Gene3D" id="3.40.1170.60">
    <property type="match status" value="1"/>
</dbReference>
<dbReference type="GO" id="GO:0003887">
    <property type="term" value="F:DNA-directed DNA polymerase activity"/>
    <property type="evidence" value="ECO:0007669"/>
    <property type="project" value="TreeGrafter"/>
</dbReference>
<dbReference type="InterPro" id="IPR001126">
    <property type="entry name" value="UmuC"/>
</dbReference>
<dbReference type="PROSITE" id="PS50173">
    <property type="entry name" value="UMUC"/>
    <property type="match status" value="1"/>
</dbReference>
<keyword evidence="2" id="KW-0227">DNA damage</keyword>
<reference evidence="5 6" key="1">
    <citation type="submission" date="2019-01" db="EMBL/GenBank/DDBJ databases">
        <title>Draft genome sequences of the type strains of six Macrococcus species.</title>
        <authorList>
            <person name="Mazhar S."/>
            <person name="Altermann E."/>
            <person name="Hill C."/>
            <person name="Mcauliffe O."/>
        </authorList>
    </citation>
    <scope>NUCLEOTIDE SEQUENCE [LARGE SCALE GENOMIC DNA]</scope>
    <source>
        <strain evidence="5 6">CCM4815</strain>
    </source>
</reference>
<gene>
    <name evidence="5" type="ORF">ERX29_01495</name>
</gene>
<sequence>MYDYHLCQEREVLCIDQKSFFASVACINKGLDPSTVKLAVVADTKRQGSVVLAATPALKDLGIKTGSRLFEIPHHPDIYIINPSMKLYLEVSNKITEIALKYVASEDYHQYSIDEFFMDVTNSYKRFADSVTAFALMLKHEIYEATQVRCAIGIGSNLLLSKVALDFEAKKSPDDIAEWRYQDVPEKMWSIEPLHQFWGINRRMEKRLNQKGIFNIGQLANYPHHYLKRDLGVIGIDLHLHANGIDTSLIREKHKAYKPSICKSQILMRDYDFEELRVVVLEQAEEVTFRLRAENRLAKTLSFAVGYSDEGKVSKTYTLSEGTNLTRDVFQVVWGFMEQLCDKKRQYRTVAITLSNFVPEEDRQLTLFMDEFKRGKEEQLLKTVDQLKRKFGPASIVRASSYTAAGTALKRSGLIAGHKA</sequence>
<keyword evidence="6" id="KW-1185">Reference proteome</keyword>
<dbReference type="GO" id="GO:0003684">
    <property type="term" value="F:damaged DNA binding"/>
    <property type="evidence" value="ECO:0007669"/>
    <property type="project" value="InterPro"/>
</dbReference>
<dbReference type="GO" id="GO:0005829">
    <property type="term" value="C:cytosol"/>
    <property type="evidence" value="ECO:0007669"/>
    <property type="project" value="TreeGrafter"/>
</dbReference>
<dbReference type="PANTHER" id="PTHR11076">
    <property type="entry name" value="DNA REPAIR POLYMERASE UMUC / TRANSFERASE FAMILY MEMBER"/>
    <property type="match status" value="1"/>
</dbReference>
<evidence type="ECO:0000259" key="4">
    <source>
        <dbReference type="PROSITE" id="PS50173"/>
    </source>
</evidence>
<dbReference type="CDD" id="cd01700">
    <property type="entry name" value="PolY_Pol_V_umuC"/>
    <property type="match status" value="1"/>
</dbReference>
<accession>A0A4R6BYF9</accession>
<dbReference type="RefSeq" id="WP_133442907.1">
    <property type="nucleotide sequence ID" value="NZ_SCWB01000001.1"/>
</dbReference>
<dbReference type="Pfam" id="PF00817">
    <property type="entry name" value="IMS"/>
    <property type="match status" value="1"/>
</dbReference>
<name>A0A4R6BYF9_9STAP</name>
<dbReference type="Gene3D" id="3.30.1490.100">
    <property type="entry name" value="DNA polymerase, Y-family, little finger domain"/>
    <property type="match status" value="1"/>
</dbReference>
<evidence type="ECO:0000256" key="3">
    <source>
        <dbReference type="ARBA" id="ARBA00023204"/>
    </source>
</evidence>
<proteinExistence type="inferred from homology"/>
<evidence type="ECO:0000313" key="6">
    <source>
        <dbReference type="Proteomes" id="UP000294802"/>
    </source>
</evidence>
<dbReference type="InterPro" id="IPR043128">
    <property type="entry name" value="Rev_trsase/Diguanyl_cyclase"/>
</dbReference>
<dbReference type="Gene3D" id="3.30.70.270">
    <property type="match status" value="1"/>
</dbReference>
<dbReference type="SUPFAM" id="SSF100879">
    <property type="entry name" value="Lesion bypass DNA polymerase (Y-family), little finger domain"/>
    <property type="match status" value="1"/>
</dbReference>